<sequence length="72" mass="7893">MKTQGYTAAELAGFYAVLDRAVCEAAERDLQISIPTMVQRLFEAADRGERDPMKLASIIIGRPDHALQTEAA</sequence>
<name>A0A1I7MUJ4_9HYPH</name>
<keyword evidence="2" id="KW-1185">Reference proteome</keyword>
<accession>A0A1I7MUJ4</accession>
<dbReference type="Proteomes" id="UP000199423">
    <property type="component" value="Unassembled WGS sequence"/>
</dbReference>
<evidence type="ECO:0000313" key="1">
    <source>
        <dbReference type="EMBL" id="SFV26074.1"/>
    </source>
</evidence>
<evidence type="ECO:0000313" key="2">
    <source>
        <dbReference type="Proteomes" id="UP000199423"/>
    </source>
</evidence>
<proteinExistence type="predicted"/>
<protein>
    <submittedName>
        <fullName evidence="1">Uncharacterized protein</fullName>
    </submittedName>
</protein>
<dbReference type="OrthoDB" id="7933094at2"/>
<dbReference type="EMBL" id="FPCH01000001">
    <property type="protein sequence ID" value="SFV26074.1"/>
    <property type="molecule type" value="Genomic_DNA"/>
</dbReference>
<reference evidence="2" key="1">
    <citation type="submission" date="2016-10" db="EMBL/GenBank/DDBJ databases">
        <authorList>
            <person name="Varghese N."/>
            <person name="Submissions S."/>
        </authorList>
    </citation>
    <scope>NUCLEOTIDE SEQUENCE [LARGE SCALE GENOMIC DNA]</scope>
    <source>
        <strain evidence="2">DSM 1565</strain>
    </source>
</reference>
<organism evidence="1 2">
    <name type="scientific">Hyphomicrobium facile</name>
    <dbReference type="NCBI Taxonomy" id="51670"/>
    <lineage>
        <taxon>Bacteria</taxon>
        <taxon>Pseudomonadati</taxon>
        <taxon>Pseudomonadota</taxon>
        <taxon>Alphaproteobacteria</taxon>
        <taxon>Hyphomicrobiales</taxon>
        <taxon>Hyphomicrobiaceae</taxon>
        <taxon>Hyphomicrobium</taxon>
    </lineage>
</organism>
<dbReference type="AlphaFoldDB" id="A0A1I7MUJ4"/>
<dbReference type="STRING" id="51670.SAMN04488557_0314"/>
<dbReference type="RefSeq" id="WP_092863260.1">
    <property type="nucleotide sequence ID" value="NZ_FPCH01000001.1"/>
</dbReference>
<gene>
    <name evidence="1" type="ORF">SAMN04488557_0314</name>
</gene>